<feature type="compositionally biased region" description="Basic and acidic residues" evidence="1">
    <location>
        <begin position="1"/>
        <end position="18"/>
    </location>
</feature>
<feature type="compositionally biased region" description="Basic and acidic residues" evidence="1">
    <location>
        <begin position="276"/>
        <end position="289"/>
    </location>
</feature>
<accession>A0AAD3DYD9</accession>
<evidence type="ECO:0000256" key="1">
    <source>
        <dbReference type="SAM" id="MobiDB-lite"/>
    </source>
</evidence>
<feature type="compositionally biased region" description="Polar residues" evidence="1">
    <location>
        <begin position="195"/>
        <end position="211"/>
    </location>
</feature>
<sequence>MVLRDSERPAKKERKEAGKPAASDVPGCITGPLTLLFGSIKKHGDASSLNKAFALVLASAGYQWADVNSVKSGKVQTEKAGSIDVVRYVKTWTYNLVERVGGAEAKQLYRSGDQKICDAVERRCMELIKNAMQNYQGAVAQRKANMQPFKVPHPVEDPAVDKDAVVKNTKALPDLASERLHSEQQQAAARRRSVLSAQWSQQQTAGMSVKTTTRKGAGSQHDGLAGAAVDGSMTGSSPGGSAADKGNEEGRQLPVHGKQNTARPPAKPSASGVRQKAGDKRPELEHETAQRTSRPRRT</sequence>
<dbReference type="EMBL" id="BMAR01000036">
    <property type="protein sequence ID" value="GFR50310.1"/>
    <property type="molecule type" value="Genomic_DNA"/>
</dbReference>
<feature type="region of interest" description="Disordered" evidence="1">
    <location>
        <begin position="177"/>
        <end position="298"/>
    </location>
</feature>
<protein>
    <submittedName>
        <fullName evidence="2">Uncharacterized protein</fullName>
    </submittedName>
</protein>
<gene>
    <name evidence="2" type="ORF">Agub_g12503</name>
</gene>
<evidence type="ECO:0000313" key="2">
    <source>
        <dbReference type="EMBL" id="GFR50310.1"/>
    </source>
</evidence>
<name>A0AAD3DYD9_9CHLO</name>
<organism evidence="2 3">
    <name type="scientific">Astrephomene gubernaculifera</name>
    <dbReference type="NCBI Taxonomy" id="47775"/>
    <lineage>
        <taxon>Eukaryota</taxon>
        <taxon>Viridiplantae</taxon>
        <taxon>Chlorophyta</taxon>
        <taxon>core chlorophytes</taxon>
        <taxon>Chlorophyceae</taxon>
        <taxon>CS clade</taxon>
        <taxon>Chlamydomonadales</taxon>
        <taxon>Astrephomenaceae</taxon>
        <taxon>Astrephomene</taxon>
    </lineage>
</organism>
<feature type="region of interest" description="Disordered" evidence="1">
    <location>
        <begin position="1"/>
        <end position="23"/>
    </location>
</feature>
<comment type="caution">
    <text evidence="2">The sequence shown here is derived from an EMBL/GenBank/DDBJ whole genome shotgun (WGS) entry which is preliminary data.</text>
</comment>
<proteinExistence type="predicted"/>
<reference evidence="2 3" key="1">
    <citation type="journal article" date="2021" name="Sci. Rep.">
        <title>Genome sequencing of the multicellular alga Astrephomene provides insights into convergent evolution of germ-soma differentiation.</title>
        <authorList>
            <person name="Yamashita S."/>
            <person name="Yamamoto K."/>
            <person name="Matsuzaki R."/>
            <person name="Suzuki S."/>
            <person name="Yamaguchi H."/>
            <person name="Hirooka S."/>
            <person name="Minakuchi Y."/>
            <person name="Miyagishima S."/>
            <person name="Kawachi M."/>
            <person name="Toyoda A."/>
            <person name="Nozaki H."/>
        </authorList>
    </citation>
    <scope>NUCLEOTIDE SEQUENCE [LARGE SCALE GENOMIC DNA]</scope>
    <source>
        <strain evidence="2 3">NIES-4017</strain>
    </source>
</reference>
<keyword evidence="3" id="KW-1185">Reference proteome</keyword>
<dbReference type="Proteomes" id="UP001054857">
    <property type="component" value="Unassembled WGS sequence"/>
</dbReference>
<dbReference type="AlphaFoldDB" id="A0AAD3DYD9"/>
<evidence type="ECO:0000313" key="3">
    <source>
        <dbReference type="Proteomes" id="UP001054857"/>
    </source>
</evidence>